<accession>A0A5B7FKJ4</accession>
<reference evidence="2 3" key="1">
    <citation type="submission" date="2019-05" db="EMBL/GenBank/DDBJ databases">
        <title>Another draft genome of Portunus trituberculatus and its Hox gene families provides insights of decapod evolution.</title>
        <authorList>
            <person name="Jeong J.-H."/>
            <person name="Song I."/>
            <person name="Kim S."/>
            <person name="Choi T."/>
            <person name="Kim D."/>
            <person name="Ryu S."/>
            <person name="Kim W."/>
        </authorList>
    </citation>
    <scope>NUCLEOTIDE SEQUENCE [LARGE SCALE GENOMIC DNA]</scope>
    <source>
        <tissue evidence="2">Muscle</tissue>
    </source>
</reference>
<feature type="region of interest" description="Disordered" evidence="1">
    <location>
        <begin position="81"/>
        <end position="106"/>
    </location>
</feature>
<protein>
    <submittedName>
        <fullName evidence="2">Uncharacterized protein</fullName>
    </submittedName>
</protein>
<keyword evidence="3" id="KW-1185">Reference proteome</keyword>
<sequence length="106" mass="10805">MDGERGPLGERLRPCAALAARGRAAQGGRGGCGSGILPASCRGHFIVAAACDLRLPGSHDTPVKSPVYLRSLIRRWVSSGARPIDGGDVPSGVGAPPWGAGPHEDN</sequence>
<evidence type="ECO:0000313" key="3">
    <source>
        <dbReference type="Proteomes" id="UP000324222"/>
    </source>
</evidence>
<comment type="caution">
    <text evidence="2">The sequence shown here is derived from an EMBL/GenBank/DDBJ whole genome shotgun (WGS) entry which is preliminary data.</text>
</comment>
<dbReference type="Proteomes" id="UP000324222">
    <property type="component" value="Unassembled WGS sequence"/>
</dbReference>
<gene>
    <name evidence="2" type="ORF">E2C01_039345</name>
</gene>
<dbReference type="EMBL" id="VSRR010006820">
    <property type="protein sequence ID" value="MPC45639.1"/>
    <property type="molecule type" value="Genomic_DNA"/>
</dbReference>
<evidence type="ECO:0000313" key="2">
    <source>
        <dbReference type="EMBL" id="MPC45639.1"/>
    </source>
</evidence>
<dbReference type="AlphaFoldDB" id="A0A5B7FKJ4"/>
<name>A0A5B7FKJ4_PORTR</name>
<organism evidence="2 3">
    <name type="scientific">Portunus trituberculatus</name>
    <name type="common">Swimming crab</name>
    <name type="synonym">Neptunus trituberculatus</name>
    <dbReference type="NCBI Taxonomy" id="210409"/>
    <lineage>
        <taxon>Eukaryota</taxon>
        <taxon>Metazoa</taxon>
        <taxon>Ecdysozoa</taxon>
        <taxon>Arthropoda</taxon>
        <taxon>Crustacea</taxon>
        <taxon>Multicrustacea</taxon>
        <taxon>Malacostraca</taxon>
        <taxon>Eumalacostraca</taxon>
        <taxon>Eucarida</taxon>
        <taxon>Decapoda</taxon>
        <taxon>Pleocyemata</taxon>
        <taxon>Brachyura</taxon>
        <taxon>Eubrachyura</taxon>
        <taxon>Portunoidea</taxon>
        <taxon>Portunidae</taxon>
        <taxon>Portuninae</taxon>
        <taxon>Portunus</taxon>
    </lineage>
</organism>
<evidence type="ECO:0000256" key="1">
    <source>
        <dbReference type="SAM" id="MobiDB-lite"/>
    </source>
</evidence>
<proteinExistence type="predicted"/>